<comment type="caution">
    <text evidence="1">The sequence shown here is derived from an EMBL/GenBank/DDBJ whole genome shotgun (WGS) entry which is preliminary data.</text>
</comment>
<accession>A0A8J2K250</accession>
<proteinExistence type="predicted"/>
<protein>
    <submittedName>
        <fullName evidence="1">Uncharacterized protein</fullName>
    </submittedName>
</protein>
<dbReference type="Proteomes" id="UP000708208">
    <property type="component" value="Unassembled WGS sequence"/>
</dbReference>
<reference evidence="1" key="1">
    <citation type="submission" date="2021-06" db="EMBL/GenBank/DDBJ databases">
        <authorList>
            <person name="Hodson N. C."/>
            <person name="Mongue J. A."/>
            <person name="Jaron S. K."/>
        </authorList>
    </citation>
    <scope>NUCLEOTIDE SEQUENCE</scope>
</reference>
<sequence>MSILTGLIRPSNGTALVNTFDI</sequence>
<organism evidence="1 2">
    <name type="scientific">Allacma fusca</name>
    <dbReference type="NCBI Taxonomy" id="39272"/>
    <lineage>
        <taxon>Eukaryota</taxon>
        <taxon>Metazoa</taxon>
        <taxon>Ecdysozoa</taxon>
        <taxon>Arthropoda</taxon>
        <taxon>Hexapoda</taxon>
        <taxon>Collembola</taxon>
        <taxon>Symphypleona</taxon>
        <taxon>Sminthuridae</taxon>
        <taxon>Allacma</taxon>
    </lineage>
</organism>
<feature type="non-terminal residue" evidence="1">
    <location>
        <position position="1"/>
    </location>
</feature>
<gene>
    <name evidence="1" type="ORF">AFUS01_LOCUS7657</name>
</gene>
<evidence type="ECO:0000313" key="2">
    <source>
        <dbReference type="Proteomes" id="UP000708208"/>
    </source>
</evidence>
<evidence type="ECO:0000313" key="1">
    <source>
        <dbReference type="EMBL" id="CAG7718253.1"/>
    </source>
</evidence>
<dbReference type="EMBL" id="CAJVCH010051961">
    <property type="protein sequence ID" value="CAG7718253.1"/>
    <property type="molecule type" value="Genomic_DNA"/>
</dbReference>
<keyword evidence="2" id="KW-1185">Reference proteome</keyword>
<dbReference type="AlphaFoldDB" id="A0A8J2K250"/>
<name>A0A8J2K250_9HEXA</name>